<accession>A0A834DU02</accession>
<evidence type="ECO:0000313" key="2">
    <source>
        <dbReference type="EMBL" id="KAF6092651.1"/>
    </source>
</evidence>
<organism evidence="2 3">
    <name type="scientific">Phyllostomus discolor</name>
    <name type="common">pale spear-nosed bat</name>
    <dbReference type="NCBI Taxonomy" id="89673"/>
    <lineage>
        <taxon>Eukaryota</taxon>
        <taxon>Metazoa</taxon>
        <taxon>Chordata</taxon>
        <taxon>Craniata</taxon>
        <taxon>Vertebrata</taxon>
        <taxon>Euteleostomi</taxon>
        <taxon>Mammalia</taxon>
        <taxon>Eutheria</taxon>
        <taxon>Laurasiatheria</taxon>
        <taxon>Chiroptera</taxon>
        <taxon>Yangochiroptera</taxon>
        <taxon>Phyllostomidae</taxon>
        <taxon>Phyllostominae</taxon>
        <taxon>Phyllostomus</taxon>
    </lineage>
</organism>
<feature type="compositionally biased region" description="Basic and acidic residues" evidence="1">
    <location>
        <begin position="39"/>
        <end position="48"/>
    </location>
</feature>
<dbReference type="AlphaFoldDB" id="A0A834DU02"/>
<dbReference type="GO" id="GO:0005245">
    <property type="term" value="F:voltage-gated calcium channel activity"/>
    <property type="evidence" value="ECO:0007669"/>
    <property type="project" value="InterPro"/>
</dbReference>
<evidence type="ECO:0000313" key="3">
    <source>
        <dbReference type="Proteomes" id="UP000664940"/>
    </source>
</evidence>
<proteinExistence type="predicted"/>
<dbReference type="Proteomes" id="UP000664940">
    <property type="component" value="Unassembled WGS sequence"/>
</dbReference>
<name>A0A834DU02_9CHIR</name>
<dbReference type="PRINTS" id="PR01627">
    <property type="entry name" value="LCACHANNELB1"/>
</dbReference>
<protein>
    <submittedName>
        <fullName evidence="2">Calcium voltage-gated channel auxiliary subunit beta 1</fullName>
    </submittedName>
</protein>
<gene>
    <name evidence="2" type="ORF">HJG60_001966</name>
</gene>
<dbReference type="GO" id="GO:0005891">
    <property type="term" value="C:voltage-gated calcium channel complex"/>
    <property type="evidence" value="ECO:0007669"/>
    <property type="project" value="InterPro"/>
</dbReference>
<evidence type="ECO:0000256" key="1">
    <source>
        <dbReference type="SAM" id="MobiDB-lite"/>
    </source>
</evidence>
<feature type="region of interest" description="Disordered" evidence="1">
    <location>
        <begin position="73"/>
        <end position="93"/>
    </location>
</feature>
<dbReference type="InterPro" id="IPR005443">
    <property type="entry name" value="VDCC_L_b1su"/>
</dbReference>
<dbReference type="EMBL" id="JABVXQ010000008">
    <property type="protein sequence ID" value="KAF6092651.1"/>
    <property type="molecule type" value="Genomic_DNA"/>
</dbReference>
<feature type="region of interest" description="Disordered" evidence="1">
    <location>
        <begin position="1"/>
        <end position="57"/>
    </location>
</feature>
<sequence>MVQKTSMSRGPYPPSQEIPMEVFDPSPQGKYSKRKGRFKRSDGSRSGRDLGGNGGIRCSAICPLQALTLRSGRPEMLLPPPPPPCLSLHLPQE</sequence>
<reference evidence="2 3" key="1">
    <citation type="journal article" date="2020" name="Nature">
        <title>Six reference-quality genomes reveal evolution of bat adaptations.</title>
        <authorList>
            <person name="Jebb D."/>
            <person name="Huang Z."/>
            <person name="Pippel M."/>
            <person name="Hughes G.M."/>
            <person name="Lavrichenko K."/>
            <person name="Devanna P."/>
            <person name="Winkler S."/>
            <person name="Jermiin L.S."/>
            <person name="Skirmuntt E.C."/>
            <person name="Katzourakis A."/>
            <person name="Burkitt-Gray L."/>
            <person name="Ray D.A."/>
            <person name="Sullivan K.A.M."/>
            <person name="Roscito J.G."/>
            <person name="Kirilenko B.M."/>
            <person name="Davalos L.M."/>
            <person name="Corthals A.P."/>
            <person name="Power M.L."/>
            <person name="Jones G."/>
            <person name="Ransome R.D."/>
            <person name="Dechmann D.K.N."/>
            <person name="Locatelli A.G."/>
            <person name="Puechmaille S.J."/>
            <person name="Fedrigo O."/>
            <person name="Jarvis E.D."/>
            <person name="Hiller M."/>
            <person name="Vernes S.C."/>
            <person name="Myers E.W."/>
            <person name="Teeling E.C."/>
        </authorList>
    </citation>
    <scope>NUCLEOTIDE SEQUENCE [LARGE SCALE GENOMIC DNA]</scope>
    <source>
        <strain evidence="2">Bat1K_MPI-CBG_1</strain>
    </source>
</reference>
<comment type="caution">
    <text evidence="2">The sequence shown here is derived from an EMBL/GenBank/DDBJ whole genome shotgun (WGS) entry which is preliminary data.</text>
</comment>